<keyword evidence="1" id="KW-0732">Signal</keyword>
<evidence type="ECO:0008006" key="4">
    <source>
        <dbReference type="Google" id="ProtNLM"/>
    </source>
</evidence>
<sequence>MTKPTVVFATGLLLCASTLAAHASSDDAWAGFAKEVEAACGKAASRLIEKPVSVVDPYGSESYGLALVSGKAKGAKQTISTICVFDKKTKKAEVGSELSADQMKVTPKR</sequence>
<evidence type="ECO:0000256" key="1">
    <source>
        <dbReference type="SAM" id="SignalP"/>
    </source>
</evidence>
<reference evidence="3" key="1">
    <citation type="journal article" date="2019" name="Int. J. Syst. Evol. Microbiol.">
        <title>The Global Catalogue of Microorganisms (GCM) 10K type strain sequencing project: providing services to taxonomists for standard genome sequencing and annotation.</title>
        <authorList>
            <consortium name="The Broad Institute Genomics Platform"/>
            <consortium name="The Broad Institute Genome Sequencing Center for Infectious Disease"/>
            <person name="Wu L."/>
            <person name="Ma J."/>
        </authorList>
    </citation>
    <scope>NUCLEOTIDE SEQUENCE [LARGE SCALE GENOMIC DNA]</scope>
    <source>
        <strain evidence="3">TBRC 5781</strain>
    </source>
</reference>
<accession>A0ABV8E3A6</accession>
<organism evidence="2 3">
    <name type="scientific">Rhizobium lemnae</name>
    <dbReference type="NCBI Taxonomy" id="1214924"/>
    <lineage>
        <taxon>Bacteria</taxon>
        <taxon>Pseudomonadati</taxon>
        <taxon>Pseudomonadota</taxon>
        <taxon>Alphaproteobacteria</taxon>
        <taxon>Hyphomicrobiales</taxon>
        <taxon>Rhizobiaceae</taxon>
        <taxon>Rhizobium/Agrobacterium group</taxon>
        <taxon>Rhizobium</taxon>
    </lineage>
</organism>
<feature type="chain" id="PRO_5046084700" description="DUF5330 domain-containing protein" evidence="1">
    <location>
        <begin position="24"/>
        <end position="109"/>
    </location>
</feature>
<dbReference type="Proteomes" id="UP001595697">
    <property type="component" value="Unassembled WGS sequence"/>
</dbReference>
<dbReference type="EMBL" id="JBHSBD010000003">
    <property type="protein sequence ID" value="MFC3966569.1"/>
    <property type="molecule type" value="Genomic_DNA"/>
</dbReference>
<protein>
    <recommendedName>
        <fullName evidence="4">DUF5330 domain-containing protein</fullName>
    </recommendedName>
</protein>
<dbReference type="RefSeq" id="WP_247260121.1">
    <property type="nucleotide sequence ID" value="NZ_JALJQZ010000007.1"/>
</dbReference>
<evidence type="ECO:0000313" key="3">
    <source>
        <dbReference type="Proteomes" id="UP001595697"/>
    </source>
</evidence>
<gene>
    <name evidence="2" type="ORF">ACFOVS_00170</name>
</gene>
<proteinExistence type="predicted"/>
<evidence type="ECO:0000313" key="2">
    <source>
        <dbReference type="EMBL" id="MFC3966569.1"/>
    </source>
</evidence>
<name>A0ABV8E3A6_9HYPH</name>
<comment type="caution">
    <text evidence="2">The sequence shown here is derived from an EMBL/GenBank/DDBJ whole genome shotgun (WGS) entry which is preliminary data.</text>
</comment>
<feature type="signal peptide" evidence="1">
    <location>
        <begin position="1"/>
        <end position="23"/>
    </location>
</feature>
<keyword evidence="3" id="KW-1185">Reference proteome</keyword>